<dbReference type="Pfam" id="PF00293">
    <property type="entry name" value="NUDIX"/>
    <property type="match status" value="1"/>
</dbReference>
<proteinExistence type="predicted"/>
<name>A0A2P4EYH2_9GAMM</name>
<dbReference type="RefSeq" id="WP_104736844.1">
    <property type="nucleotide sequence ID" value="NZ_BMHR01000018.1"/>
</dbReference>
<evidence type="ECO:0000313" key="5">
    <source>
        <dbReference type="Proteomes" id="UP000243451"/>
    </source>
</evidence>
<dbReference type="EMBL" id="PPSK01000002">
    <property type="protein sequence ID" value="POB05515.1"/>
    <property type="molecule type" value="Genomic_DNA"/>
</dbReference>
<sequence length="126" mass="13898">MAKLESVAWICKKDGNVLCVKTAGKDKYFLPGGKLDVGETRQLGLLREVKEELDVDLVADTIAYAFTVLDEAYGLKGTDLEMHCYTAEFDGEIVPSSEIECVKWINKSGIDECAPAAQQVVLRVLR</sequence>
<evidence type="ECO:0000313" key="4">
    <source>
        <dbReference type="EMBL" id="POB05515.1"/>
    </source>
</evidence>
<dbReference type="Proteomes" id="UP000243451">
    <property type="component" value="Unassembled WGS sequence"/>
</dbReference>
<dbReference type="CDD" id="cd04690">
    <property type="entry name" value="NUDIX_Hydrolase"/>
    <property type="match status" value="1"/>
</dbReference>
<dbReference type="PROSITE" id="PS51462">
    <property type="entry name" value="NUDIX"/>
    <property type="match status" value="1"/>
</dbReference>
<dbReference type="InterPro" id="IPR015797">
    <property type="entry name" value="NUDIX_hydrolase-like_dom_sf"/>
</dbReference>
<dbReference type="InterPro" id="IPR000086">
    <property type="entry name" value="NUDIX_hydrolase_dom"/>
</dbReference>
<dbReference type="OrthoDB" id="9801098at2"/>
<dbReference type="Gene3D" id="3.90.79.10">
    <property type="entry name" value="Nucleoside Triphosphate Pyrophosphohydrolase"/>
    <property type="match status" value="1"/>
</dbReference>
<evidence type="ECO:0000259" key="3">
    <source>
        <dbReference type="PROSITE" id="PS51462"/>
    </source>
</evidence>
<gene>
    <name evidence="4" type="ORF">C1949_02150</name>
</gene>
<accession>A0A2P4EYH2</accession>
<keyword evidence="2 4" id="KW-0378">Hydrolase</keyword>
<dbReference type="SUPFAM" id="SSF55811">
    <property type="entry name" value="Nudix"/>
    <property type="match status" value="1"/>
</dbReference>
<protein>
    <submittedName>
        <fullName evidence="4">NUDIX hydrolase</fullName>
    </submittedName>
</protein>
<dbReference type="PANTHER" id="PTHR43736:SF1">
    <property type="entry name" value="DIHYDRONEOPTERIN TRIPHOSPHATE DIPHOSPHATASE"/>
    <property type="match status" value="1"/>
</dbReference>
<dbReference type="GO" id="GO:0016787">
    <property type="term" value="F:hydrolase activity"/>
    <property type="evidence" value="ECO:0007669"/>
    <property type="project" value="UniProtKB-KW"/>
</dbReference>
<evidence type="ECO:0000256" key="2">
    <source>
        <dbReference type="ARBA" id="ARBA00022801"/>
    </source>
</evidence>
<feature type="domain" description="Nudix hydrolase" evidence="3">
    <location>
        <begin position="1"/>
        <end position="126"/>
    </location>
</feature>
<dbReference type="PROSITE" id="PS00893">
    <property type="entry name" value="NUDIX_BOX"/>
    <property type="match status" value="1"/>
</dbReference>
<comment type="cofactor">
    <cofactor evidence="1">
        <name>Mg(2+)</name>
        <dbReference type="ChEBI" id="CHEBI:18420"/>
    </cofactor>
</comment>
<keyword evidence="5" id="KW-1185">Reference proteome</keyword>
<organism evidence="4 5">
    <name type="scientific">Halopseudomonas oceani</name>
    <dbReference type="NCBI Taxonomy" id="1708783"/>
    <lineage>
        <taxon>Bacteria</taxon>
        <taxon>Pseudomonadati</taxon>
        <taxon>Pseudomonadota</taxon>
        <taxon>Gammaproteobacteria</taxon>
        <taxon>Pseudomonadales</taxon>
        <taxon>Pseudomonadaceae</taxon>
        <taxon>Halopseudomonas</taxon>
    </lineage>
</organism>
<dbReference type="PANTHER" id="PTHR43736">
    <property type="entry name" value="ADP-RIBOSE PYROPHOSPHATASE"/>
    <property type="match status" value="1"/>
</dbReference>
<evidence type="ECO:0000256" key="1">
    <source>
        <dbReference type="ARBA" id="ARBA00001946"/>
    </source>
</evidence>
<comment type="caution">
    <text evidence="4">The sequence shown here is derived from an EMBL/GenBank/DDBJ whole genome shotgun (WGS) entry which is preliminary data.</text>
</comment>
<dbReference type="AlphaFoldDB" id="A0A2P4EYH2"/>
<reference evidence="4 5" key="1">
    <citation type="submission" date="2018-01" db="EMBL/GenBank/DDBJ databases">
        <title>Draft genome of the type strain Pseudomonas oceani DSM 100277 isolated from the deep water in Okinawa trough, northwestern Pacific Ocean.</title>
        <authorList>
            <person name="Gomila M."/>
            <person name="Mulet M."/>
            <person name="Garcia-Valdes E."/>
            <person name="Lalucat J."/>
        </authorList>
    </citation>
    <scope>NUCLEOTIDE SEQUENCE [LARGE SCALE GENOMIC DNA]</scope>
    <source>
        <strain evidence="4 5">DSM 100277</strain>
    </source>
</reference>
<dbReference type="InterPro" id="IPR020084">
    <property type="entry name" value="NUDIX_hydrolase_CS"/>
</dbReference>